<dbReference type="GO" id="GO:0008233">
    <property type="term" value="F:peptidase activity"/>
    <property type="evidence" value="ECO:0007669"/>
    <property type="project" value="UniProtKB-KW"/>
</dbReference>
<dbReference type="HAMAP" id="MF_00626">
    <property type="entry name" value="Germination_prot"/>
    <property type="match status" value="1"/>
</dbReference>
<dbReference type="EMBL" id="AJWZ01000523">
    <property type="protein sequence ID" value="EKC76590.1"/>
    <property type="molecule type" value="Genomic_DNA"/>
</dbReference>
<dbReference type="AlphaFoldDB" id="K1UEG4"/>
<protein>
    <submittedName>
        <fullName evidence="3">Spore protease</fullName>
    </submittedName>
</protein>
<dbReference type="SUPFAM" id="SSF53163">
    <property type="entry name" value="HybD-like"/>
    <property type="match status" value="1"/>
</dbReference>
<organism evidence="3">
    <name type="scientific">human gut metagenome</name>
    <dbReference type="NCBI Taxonomy" id="408170"/>
    <lineage>
        <taxon>unclassified sequences</taxon>
        <taxon>metagenomes</taxon>
        <taxon>organismal metagenomes</taxon>
    </lineage>
</organism>
<dbReference type="NCBIfam" id="TIGR01441">
    <property type="entry name" value="GPR"/>
    <property type="match status" value="1"/>
</dbReference>
<name>K1UEG4_9ZZZZ</name>
<evidence type="ECO:0000256" key="2">
    <source>
        <dbReference type="ARBA" id="ARBA00022801"/>
    </source>
</evidence>
<dbReference type="Gene3D" id="3.40.50.1450">
    <property type="entry name" value="HybD-like"/>
    <property type="match status" value="1"/>
</dbReference>
<accession>K1UEG4</accession>
<feature type="non-terminal residue" evidence="3">
    <location>
        <position position="1"/>
    </location>
</feature>
<dbReference type="InterPro" id="IPR005080">
    <property type="entry name" value="Peptidase_A25"/>
</dbReference>
<keyword evidence="2" id="KW-0378">Hydrolase</keyword>
<reference evidence="3" key="1">
    <citation type="journal article" date="2013" name="Environ. Microbiol.">
        <title>Microbiota from the distal guts of lean and obese adolescents exhibit partial functional redundancy besides clear differences in community structure.</title>
        <authorList>
            <person name="Ferrer M."/>
            <person name="Ruiz A."/>
            <person name="Lanza F."/>
            <person name="Haange S.B."/>
            <person name="Oberbach A."/>
            <person name="Till H."/>
            <person name="Bargiela R."/>
            <person name="Campoy C."/>
            <person name="Segura M.T."/>
            <person name="Richter M."/>
            <person name="von Bergen M."/>
            <person name="Seifert J."/>
            <person name="Suarez A."/>
        </authorList>
    </citation>
    <scope>NUCLEOTIDE SEQUENCE</scope>
</reference>
<sequence length="169" mass="18031">LRDTIGEHAKNTDGIMIVGLGNLYVTPDALGPKVVPEIEVTRHILEYMPKAMPEDTRPVSAISPGVLGITGIETMEILKGVVDNVKPKLLIVIDALASRSIDRISSSIQIADTGIVPGAGVENKRKEISKKTLGIPVIAIGIPTVVDLATVTNECIDIFIENLQEKAMS</sequence>
<feature type="non-terminal residue" evidence="3">
    <location>
        <position position="169"/>
    </location>
</feature>
<comment type="caution">
    <text evidence="3">The sequence shown here is derived from an EMBL/GenBank/DDBJ whole genome shotgun (WGS) entry which is preliminary data.</text>
</comment>
<evidence type="ECO:0000313" key="3">
    <source>
        <dbReference type="EMBL" id="EKC76590.1"/>
    </source>
</evidence>
<gene>
    <name evidence="3" type="ORF">OBE_00764</name>
</gene>
<dbReference type="GO" id="GO:0009847">
    <property type="term" value="P:spore germination"/>
    <property type="evidence" value="ECO:0007669"/>
    <property type="project" value="InterPro"/>
</dbReference>
<proteinExistence type="inferred from homology"/>
<dbReference type="InterPro" id="IPR023430">
    <property type="entry name" value="Pept_HybD-like_dom_sf"/>
</dbReference>
<dbReference type="GO" id="GO:0006508">
    <property type="term" value="P:proteolysis"/>
    <property type="evidence" value="ECO:0007669"/>
    <property type="project" value="UniProtKB-KW"/>
</dbReference>
<dbReference type="Pfam" id="PF03418">
    <property type="entry name" value="Peptidase_A25"/>
    <property type="match status" value="1"/>
</dbReference>
<keyword evidence="1 3" id="KW-0645">Protease</keyword>
<evidence type="ECO:0000256" key="1">
    <source>
        <dbReference type="ARBA" id="ARBA00022670"/>
    </source>
</evidence>